<keyword evidence="6" id="KW-1185">Reference proteome</keyword>
<feature type="domain" description="DUF7137" evidence="4">
    <location>
        <begin position="125"/>
        <end position="258"/>
    </location>
</feature>
<feature type="chain" id="PRO_5002633012" description="DUF7137 domain-containing protein" evidence="3">
    <location>
        <begin position="25"/>
        <end position="297"/>
    </location>
</feature>
<dbReference type="OMA" id="WGWNYTN"/>
<dbReference type="STRING" id="344612.A1C991"/>
<protein>
    <recommendedName>
        <fullName evidence="4">DUF7137 domain-containing protein</fullName>
    </recommendedName>
</protein>
<dbReference type="Proteomes" id="UP000006701">
    <property type="component" value="Unassembled WGS sequence"/>
</dbReference>
<dbReference type="HOGENOM" id="CLU_058864_0_0_1"/>
<dbReference type="RefSeq" id="XP_001274841.1">
    <property type="nucleotide sequence ID" value="XM_001274840.1"/>
</dbReference>
<dbReference type="InterPro" id="IPR055561">
    <property type="entry name" value="DUF7137"/>
</dbReference>
<accession>A1C991</accession>
<dbReference type="PANTHER" id="PTHR42028">
    <property type="entry name" value="CHROMOSOME 1, WHOLE GENOME SHOTGUN SEQUENCE"/>
    <property type="match status" value="1"/>
</dbReference>
<feature type="signal peptide" evidence="3">
    <location>
        <begin position="1"/>
        <end position="24"/>
    </location>
</feature>
<keyword evidence="2" id="KW-0472">Membrane</keyword>
<dbReference type="EMBL" id="DS027048">
    <property type="protein sequence ID" value="EAW13415.1"/>
    <property type="molecule type" value="Genomic_DNA"/>
</dbReference>
<gene>
    <name evidence="5" type="ORF">ACLA_054620</name>
</gene>
<keyword evidence="3" id="KW-0732">Signal</keyword>
<evidence type="ECO:0000313" key="6">
    <source>
        <dbReference type="Proteomes" id="UP000006701"/>
    </source>
</evidence>
<reference evidence="5 6" key="1">
    <citation type="journal article" date="2008" name="PLoS Genet.">
        <title>Genomic islands in the pathogenic filamentous fungus Aspergillus fumigatus.</title>
        <authorList>
            <person name="Fedorova N.D."/>
            <person name="Khaldi N."/>
            <person name="Joardar V.S."/>
            <person name="Maiti R."/>
            <person name="Amedeo P."/>
            <person name="Anderson M.J."/>
            <person name="Crabtree J."/>
            <person name="Silva J.C."/>
            <person name="Badger J.H."/>
            <person name="Albarraq A."/>
            <person name="Angiuoli S."/>
            <person name="Bussey H."/>
            <person name="Bowyer P."/>
            <person name="Cotty P.J."/>
            <person name="Dyer P.S."/>
            <person name="Egan A."/>
            <person name="Galens K."/>
            <person name="Fraser-Liggett C.M."/>
            <person name="Haas B.J."/>
            <person name="Inman J.M."/>
            <person name="Kent R."/>
            <person name="Lemieux S."/>
            <person name="Malavazi I."/>
            <person name="Orvis J."/>
            <person name="Roemer T."/>
            <person name="Ronning C.M."/>
            <person name="Sundaram J.P."/>
            <person name="Sutton G."/>
            <person name="Turner G."/>
            <person name="Venter J.C."/>
            <person name="White O.R."/>
            <person name="Whitty B.R."/>
            <person name="Youngman P."/>
            <person name="Wolfe K.H."/>
            <person name="Goldman G.H."/>
            <person name="Wortman J.R."/>
            <person name="Jiang B."/>
            <person name="Denning D.W."/>
            <person name="Nierman W.C."/>
        </authorList>
    </citation>
    <scope>NUCLEOTIDE SEQUENCE [LARGE SCALE GENOMIC DNA]</scope>
    <source>
        <strain evidence="6">ATCC 1007 / CBS 513.65 / DSM 816 / NCTC 3887 / NRRL 1</strain>
    </source>
</reference>
<evidence type="ECO:0000256" key="2">
    <source>
        <dbReference type="SAM" id="Phobius"/>
    </source>
</evidence>
<dbReference type="KEGG" id="act:ACLA_054620"/>
<evidence type="ECO:0000259" key="4">
    <source>
        <dbReference type="Pfam" id="PF23585"/>
    </source>
</evidence>
<feature type="compositionally biased region" description="Low complexity" evidence="1">
    <location>
        <begin position="67"/>
        <end position="103"/>
    </location>
</feature>
<evidence type="ECO:0000313" key="5">
    <source>
        <dbReference type="EMBL" id="EAW13415.1"/>
    </source>
</evidence>
<proteinExistence type="predicted"/>
<dbReference type="eggNOG" id="ENOG502RYRY">
    <property type="taxonomic scope" value="Eukaryota"/>
</dbReference>
<organism evidence="5 6">
    <name type="scientific">Aspergillus clavatus (strain ATCC 1007 / CBS 513.65 / DSM 816 / NCTC 3887 / NRRL 1 / QM 1276 / 107)</name>
    <dbReference type="NCBI Taxonomy" id="344612"/>
    <lineage>
        <taxon>Eukaryota</taxon>
        <taxon>Fungi</taxon>
        <taxon>Dikarya</taxon>
        <taxon>Ascomycota</taxon>
        <taxon>Pezizomycotina</taxon>
        <taxon>Eurotiomycetes</taxon>
        <taxon>Eurotiomycetidae</taxon>
        <taxon>Eurotiales</taxon>
        <taxon>Aspergillaceae</taxon>
        <taxon>Aspergillus</taxon>
        <taxon>Aspergillus subgen. Fumigati</taxon>
    </lineage>
</organism>
<dbReference type="OrthoDB" id="2435509at2759"/>
<dbReference type="PANTHER" id="PTHR42028:SF1">
    <property type="entry name" value="YALI0E30657P"/>
    <property type="match status" value="1"/>
</dbReference>
<evidence type="ECO:0000256" key="3">
    <source>
        <dbReference type="SAM" id="SignalP"/>
    </source>
</evidence>
<name>A1C991_ASPCL</name>
<dbReference type="VEuPathDB" id="FungiDB:ACLA_054620"/>
<sequence>MRSFSFLSLLSLLLLLGTISSAWSGQQDGVAVPHGGVVARAEPTATDEKKADATPTATESAPEETASDSSETDSATDSSKGTKTATETGTKTGTGSTTETATGKSDKTDKTSKTKTKTTSIDPRLPAGGISMITPTAGASSYYKIGEFVTFAWNYTSLLVTPSAVNVLATCAKNSATYTLSSNMTVEQTGKVVWDTGKYQSNATTPLLTATYTLYVVDIDKDIGDVAGAGHLGSQIGYSFGMYSPQPYVPLNEYNCATCNGALSETERQALKFVFGMVFITIASFTWFAGDFGVFST</sequence>
<dbReference type="AlphaFoldDB" id="A1C991"/>
<feature type="region of interest" description="Disordered" evidence="1">
    <location>
        <begin position="41"/>
        <end position="125"/>
    </location>
</feature>
<feature type="transmembrane region" description="Helical" evidence="2">
    <location>
        <begin position="273"/>
        <end position="295"/>
    </location>
</feature>
<keyword evidence="2" id="KW-0812">Transmembrane</keyword>
<keyword evidence="2" id="KW-1133">Transmembrane helix</keyword>
<dbReference type="Pfam" id="PF23585">
    <property type="entry name" value="DUF7137"/>
    <property type="match status" value="1"/>
</dbReference>
<evidence type="ECO:0000256" key="1">
    <source>
        <dbReference type="SAM" id="MobiDB-lite"/>
    </source>
</evidence>
<dbReference type="GeneID" id="4707111"/>